<dbReference type="PANTHER" id="PTHR38731">
    <property type="entry name" value="LIPL45-RELATED LIPOPROTEIN-RELATED"/>
    <property type="match status" value="1"/>
</dbReference>
<protein>
    <recommendedName>
        <fullName evidence="1">FecR protein domain-containing protein</fullName>
    </recommendedName>
</protein>
<accession>A0A1F7SH02</accession>
<name>A0A1F7SH02_9BACT</name>
<comment type="caution">
    <text evidence="2">The sequence shown here is derived from an EMBL/GenBank/DDBJ whole genome shotgun (WGS) entry which is preliminary data.</text>
</comment>
<feature type="domain" description="FecR protein" evidence="1">
    <location>
        <begin position="70"/>
        <end position="157"/>
    </location>
</feature>
<dbReference type="EMBL" id="MGDI01000028">
    <property type="protein sequence ID" value="OGL53083.1"/>
    <property type="molecule type" value="Genomic_DNA"/>
</dbReference>
<dbReference type="InterPro" id="IPR006860">
    <property type="entry name" value="FecR"/>
</dbReference>
<evidence type="ECO:0000313" key="3">
    <source>
        <dbReference type="Proteomes" id="UP000178082"/>
    </source>
</evidence>
<evidence type="ECO:0000313" key="2">
    <source>
        <dbReference type="EMBL" id="OGL53083.1"/>
    </source>
</evidence>
<sequence>MYKFKKPKCRILTAIVFSIFLLSVYFLVNNPVSAEAKKGKVAEVRMGKLERLSDQAWKEIKKDAEVSLGDRLRTDKMALAIVELPDIGRFVIGPDSEIELGKQEKDFNADLPRGAVWMKANLAKGAKASITSSLATAGIRGTKFSVFYGRGTLDVCVCTCIGDVTATLKDGKTVQVSKGTILAIKGDAPAPDKAESAMPILDKEGKGWDFCFNCHIEGGRGKLKEDRK</sequence>
<dbReference type="Pfam" id="PF04773">
    <property type="entry name" value="FecR"/>
    <property type="match status" value="1"/>
</dbReference>
<dbReference type="AlphaFoldDB" id="A0A1F7SH02"/>
<organism evidence="2 3">
    <name type="scientific">Candidatus Schekmanbacteria bacterium RIFCSPLOWO2_12_FULL_38_15</name>
    <dbReference type="NCBI Taxonomy" id="1817883"/>
    <lineage>
        <taxon>Bacteria</taxon>
        <taxon>Candidatus Schekmaniibacteriota</taxon>
    </lineage>
</organism>
<dbReference type="STRING" id="1817883.A3G31_09285"/>
<evidence type="ECO:0000259" key="1">
    <source>
        <dbReference type="Pfam" id="PF04773"/>
    </source>
</evidence>
<reference evidence="2 3" key="1">
    <citation type="journal article" date="2016" name="Nat. Commun.">
        <title>Thousands of microbial genomes shed light on interconnected biogeochemical processes in an aquifer system.</title>
        <authorList>
            <person name="Anantharaman K."/>
            <person name="Brown C.T."/>
            <person name="Hug L.A."/>
            <person name="Sharon I."/>
            <person name="Castelle C.J."/>
            <person name="Probst A.J."/>
            <person name="Thomas B.C."/>
            <person name="Singh A."/>
            <person name="Wilkins M.J."/>
            <person name="Karaoz U."/>
            <person name="Brodie E.L."/>
            <person name="Williams K.H."/>
            <person name="Hubbard S.S."/>
            <person name="Banfield J.F."/>
        </authorList>
    </citation>
    <scope>NUCLEOTIDE SEQUENCE [LARGE SCALE GENOMIC DNA]</scope>
</reference>
<gene>
    <name evidence="2" type="ORF">A3G31_09285</name>
</gene>
<proteinExistence type="predicted"/>
<dbReference type="Proteomes" id="UP000178082">
    <property type="component" value="Unassembled WGS sequence"/>
</dbReference>